<dbReference type="OrthoDB" id="7656008at2"/>
<name>A0A2T5JK90_9RHOB</name>
<accession>A0A2T5JK90</accession>
<dbReference type="SMART" id="SM00470">
    <property type="entry name" value="ParB"/>
    <property type="match status" value="1"/>
</dbReference>
<dbReference type="InterPro" id="IPR037972">
    <property type="entry name" value="RepB_N"/>
</dbReference>
<sequence>MVKGNRFGIGPVEAPTTGTRRSRDPGPMGVAVRESAASAQEASDALVEQRRQNAADAREFRAARDEGRVLVRLPVGEIEVDQLPRDRLDLEGIAESDEMEELKASIRERGQREPIEVYLSSSGRYQLKKGWRRLTALRQLHAESQEERFACAIARVTTPDADRADLYVDMVEENVIRQDLSFAEMAQIALALAADPQAGVGDADAAVARLYRSLHKVKRSYIRSFVALMAAVGEDLPFPRAVPRDLGVEVARKLGDGLEIPRGRLAACASAEEQNDLLRGLVQGAARPADVGAAAAPTARQKYEFRVGDTKVTARNGEFRIRAACDYSGIERRVLERAVRAFQDALSRKE</sequence>
<dbReference type="EMBL" id="QAOT01000047">
    <property type="protein sequence ID" value="PTR06829.1"/>
    <property type="molecule type" value="Genomic_DNA"/>
</dbReference>
<dbReference type="InterPro" id="IPR036086">
    <property type="entry name" value="ParB/Sulfiredoxin_sf"/>
</dbReference>
<dbReference type="InterPro" id="IPR003115">
    <property type="entry name" value="ParB_N"/>
</dbReference>
<dbReference type="Pfam" id="PF02195">
    <property type="entry name" value="ParB_N"/>
    <property type="match status" value="1"/>
</dbReference>
<evidence type="ECO:0000313" key="3">
    <source>
        <dbReference type="EMBL" id="PTR06829.1"/>
    </source>
</evidence>
<dbReference type="Proteomes" id="UP000244060">
    <property type="component" value="Unassembled WGS sequence"/>
</dbReference>
<dbReference type="GO" id="GO:0007059">
    <property type="term" value="P:chromosome segregation"/>
    <property type="evidence" value="ECO:0007669"/>
    <property type="project" value="TreeGrafter"/>
</dbReference>
<proteinExistence type="predicted"/>
<evidence type="ECO:0000256" key="1">
    <source>
        <dbReference type="SAM" id="MobiDB-lite"/>
    </source>
</evidence>
<dbReference type="CDD" id="cd16405">
    <property type="entry name" value="RepB_like_N"/>
    <property type="match status" value="1"/>
</dbReference>
<dbReference type="RefSeq" id="WP_108222758.1">
    <property type="nucleotide sequence ID" value="NZ_CP090024.1"/>
</dbReference>
<dbReference type="PANTHER" id="PTHR33375:SF1">
    <property type="entry name" value="CHROMOSOME-PARTITIONING PROTEIN PARB-RELATED"/>
    <property type="match status" value="1"/>
</dbReference>
<dbReference type="SUPFAM" id="SSF110849">
    <property type="entry name" value="ParB/Sulfiredoxin"/>
    <property type="match status" value="1"/>
</dbReference>
<dbReference type="Gene3D" id="3.90.1530.30">
    <property type="match status" value="1"/>
</dbReference>
<evidence type="ECO:0000259" key="2">
    <source>
        <dbReference type="SMART" id="SM00470"/>
    </source>
</evidence>
<evidence type="ECO:0000313" key="4">
    <source>
        <dbReference type="Proteomes" id="UP000244060"/>
    </source>
</evidence>
<organism evidence="3 4">
    <name type="scientific">Cereibacter azotoformans</name>
    <dbReference type="NCBI Taxonomy" id="43057"/>
    <lineage>
        <taxon>Bacteria</taxon>
        <taxon>Pseudomonadati</taxon>
        <taxon>Pseudomonadota</taxon>
        <taxon>Alphaproteobacteria</taxon>
        <taxon>Rhodobacterales</taxon>
        <taxon>Paracoccaceae</taxon>
        <taxon>Cereibacter</taxon>
    </lineage>
</organism>
<dbReference type="AlphaFoldDB" id="A0A2T5JK90"/>
<gene>
    <name evidence="3" type="ORF">C8J28_1475</name>
</gene>
<protein>
    <submittedName>
        <fullName evidence="3">ParB family chromosome partitioning protein</fullName>
    </submittedName>
</protein>
<dbReference type="PANTHER" id="PTHR33375">
    <property type="entry name" value="CHROMOSOME-PARTITIONING PROTEIN PARB-RELATED"/>
    <property type="match status" value="1"/>
</dbReference>
<feature type="region of interest" description="Disordered" evidence="1">
    <location>
        <begin position="1"/>
        <end position="29"/>
    </location>
</feature>
<reference evidence="3 4" key="1">
    <citation type="submission" date="2018-04" db="EMBL/GenBank/DDBJ databases">
        <title>Genomic Encyclopedia of Type Strains, Phase III (KMG-III): the genomes of soil and plant-associated and newly described type strains.</title>
        <authorList>
            <person name="Whitman W."/>
        </authorList>
    </citation>
    <scope>NUCLEOTIDE SEQUENCE [LARGE SCALE GENOMIC DNA]</scope>
    <source>
        <strain evidence="3 4">KA25</strain>
    </source>
</reference>
<dbReference type="GO" id="GO:0005694">
    <property type="term" value="C:chromosome"/>
    <property type="evidence" value="ECO:0007669"/>
    <property type="project" value="TreeGrafter"/>
</dbReference>
<comment type="caution">
    <text evidence="3">The sequence shown here is derived from an EMBL/GenBank/DDBJ whole genome shotgun (WGS) entry which is preliminary data.</text>
</comment>
<feature type="domain" description="ParB-like N-terminal" evidence="2">
    <location>
        <begin position="76"/>
        <end position="175"/>
    </location>
</feature>
<keyword evidence="4" id="KW-1185">Reference proteome</keyword>
<dbReference type="InterPro" id="IPR050336">
    <property type="entry name" value="Chromosome_partition/occlusion"/>
</dbReference>